<evidence type="ECO:0000313" key="1">
    <source>
        <dbReference type="EMBL" id="CCA79404.1"/>
    </source>
</evidence>
<gene>
    <name evidence="1" type="ORF">BDB_60011</name>
</gene>
<sequence length="81" mass="9275">MNQQKAMPDGRVWRRIGTEPYIRKDGSETVLVVWETGCAVCGTLIQIRTPVDFSTTKAFLRKHCDAHKKAWRPFNVQKPAC</sequence>
<organism evidence="1">
    <name type="scientific">blood disease bacterium R229</name>
    <dbReference type="NCBI Taxonomy" id="741978"/>
    <lineage>
        <taxon>Bacteria</taxon>
        <taxon>Pseudomonadati</taxon>
        <taxon>Pseudomonadota</taxon>
        <taxon>Betaproteobacteria</taxon>
        <taxon>Burkholderiales</taxon>
        <taxon>Burkholderiaceae</taxon>
        <taxon>Ralstonia</taxon>
        <taxon>Ralstonia solanacearum species complex</taxon>
    </lineage>
</organism>
<proteinExistence type="predicted"/>
<reference evidence="1" key="1">
    <citation type="journal article" date="2011" name="PLoS ONE">
        <title>Ralstonia syzygii, the Blood Disease Bacterium and some Asian R. solanacearum strains form a single genomic species despite divergent lifestyles.</title>
        <authorList>
            <person name="Remenant B."/>
            <person name="de Cambiaire J.C."/>
            <person name="Cellier G."/>
            <person name="Jacobs J.M."/>
            <person name="Mangenot S."/>
            <person name="Barbe V."/>
            <person name="Lajus A."/>
            <person name="Vallenet D."/>
            <person name="Medigue C."/>
            <person name="Fegan M."/>
            <person name="Allen C."/>
            <person name="Prior P."/>
        </authorList>
    </citation>
    <scope>NUCLEOTIDE SEQUENCE</scope>
    <source>
        <strain evidence="1">R229</strain>
    </source>
</reference>
<protein>
    <submittedName>
        <fullName evidence="1">Uncharacterized protein</fullName>
    </submittedName>
</protein>
<reference evidence="1" key="2">
    <citation type="submission" date="2011-04" db="EMBL/GenBank/DDBJ databases">
        <authorList>
            <person name="Genoscope - CEA"/>
        </authorList>
    </citation>
    <scope>NUCLEOTIDE SEQUENCE</scope>
    <source>
        <strain evidence="1">R229</strain>
    </source>
</reference>
<accession>G2ZK41</accession>
<dbReference type="AlphaFoldDB" id="G2ZK41"/>
<name>G2ZK41_9RALS</name>
<dbReference type="EMBL" id="FR854062">
    <property type="protein sequence ID" value="CCA79404.1"/>
    <property type="molecule type" value="Genomic_DNA"/>
</dbReference>